<dbReference type="EMBL" id="JACIJF010000013">
    <property type="protein sequence ID" value="MBB5712126.1"/>
    <property type="molecule type" value="Genomic_DNA"/>
</dbReference>
<accession>A0A840YNX6</accession>
<proteinExistence type="predicted"/>
<keyword evidence="2" id="KW-1185">Reference proteome</keyword>
<organism evidence="1 2">
    <name type="scientific">Sphingomonas xinjiangensis</name>
    <dbReference type="NCBI Taxonomy" id="643568"/>
    <lineage>
        <taxon>Bacteria</taxon>
        <taxon>Pseudomonadati</taxon>
        <taxon>Pseudomonadota</taxon>
        <taxon>Alphaproteobacteria</taxon>
        <taxon>Sphingomonadales</taxon>
        <taxon>Sphingomonadaceae</taxon>
        <taxon>Sphingomonas</taxon>
    </lineage>
</organism>
<gene>
    <name evidence="1" type="ORF">FHT02_003383</name>
</gene>
<evidence type="ECO:0000313" key="2">
    <source>
        <dbReference type="Proteomes" id="UP000527143"/>
    </source>
</evidence>
<comment type="caution">
    <text evidence="1">The sequence shown here is derived from an EMBL/GenBank/DDBJ whole genome shotgun (WGS) entry which is preliminary data.</text>
</comment>
<reference evidence="1 2" key="1">
    <citation type="submission" date="2020-08" db="EMBL/GenBank/DDBJ databases">
        <title>Genomic Encyclopedia of Type Strains, Phase IV (KMG-IV): sequencing the most valuable type-strain genomes for metagenomic binning, comparative biology and taxonomic classification.</title>
        <authorList>
            <person name="Goeker M."/>
        </authorList>
    </citation>
    <scope>NUCLEOTIDE SEQUENCE [LARGE SCALE GENOMIC DNA]</scope>
    <source>
        <strain evidence="1 2">DSM 26736</strain>
    </source>
</reference>
<name>A0A840YNX6_9SPHN</name>
<sequence>MLVDARDRDRTTFDQRLKSHTGLIGQITESASGSSQGIYRTCEAVAKEAMAALRANSDVLSGILWWGGGCICP</sequence>
<dbReference type="AlphaFoldDB" id="A0A840YNX6"/>
<dbReference type="Proteomes" id="UP000527143">
    <property type="component" value="Unassembled WGS sequence"/>
</dbReference>
<protein>
    <submittedName>
        <fullName evidence="1">Uncharacterized protein</fullName>
    </submittedName>
</protein>
<evidence type="ECO:0000313" key="1">
    <source>
        <dbReference type="EMBL" id="MBB5712126.1"/>
    </source>
</evidence>